<proteinExistence type="inferred from homology"/>
<evidence type="ECO:0000256" key="3">
    <source>
        <dbReference type="ARBA" id="ARBA00022729"/>
    </source>
</evidence>
<dbReference type="RefSeq" id="WP_066492150.1">
    <property type="nucleotide sequence ID" value="NZ_CP013388.1"/>
</dbReference>
<evidence type="ECO:0000256" key="6">
    <source>
        <dbReference type="ARBA" id="ARBA00023288"/>
    </source>
</evidence>
<protein>
    <submittedName>
        <fullName evidence="7">Entericidin</fullName>
    </submittedName>
</protein>
<organism evidence="7 8">
    <name type="scientific">Burkholderia mayonis</name>
    <dbReference type="NCBI Taxonomy" id="1385591"/>
    <lineage>
        <taxon>Bacteria</taxon>
        <taxon>Pseudomonadati</taxon>
        <taxon>Pseudomonadota</taxon>
        <taxon>Betaproteobacteria</taxon>
        <taxon>Burkholderiales</taxon>
        <taxon>Burkholderiaceae</taxon>
        <taxon>Burkholderia</taxon>
        <taxon>pseudomallei group</taxon>
    </lineage>
</organism>
<accession>A0A1B4FRZ5</accession>
<keyword evidence="5" id="KW-0564">Palmitate</keyword>
<evidence type="ECO:0000256" key="2">
    <source>
        <dbReference type="ARBA" id="ARBA00022475"/>
    </source>
</evidence>
<evidence type="ECO:0000256" key="4">
    <source>
        <dbReference type="ARBA" id="ARBA00023136"/>
    </source>
</evidence>
<dbReference type="InterPro" id="IPR012556">
    <property type="entry name" value="Entericidin"/>
</dbReference>
<dbReference type="EMBL" id="CP013388">
    <property type="protein sequence ID" value="AOJ06433.1"/>
    <property type="molecule type" value="Genomic_DNA"/>
</dbReference>
<keyword evidence="3" id="KW-0732">Signal</keyword>
<evidence type="ECO:0000256" key="5">
    <source>
        <dbReference type="ARBA" id="ARBA00023139"/>
    </source>
</evidence>
<evidence type="ECO:0000256" key="1">
    <source>
        <dbReference type="ARBA" id="ARBA00010296"/>
    </source>
</evidence>
<gene>
    <name evidence="7" type="ORF">WS71_03155</name>
</gene>
<dbReference type="Proteomes" id="UP000067711">
    <property type="component" value="Chromosome 2"/>
</dbReference>
<comment type="similarity">
    <text evidence="1">Belongs to the EcnA/EcnB lipoprotein family.</text>
</comment>
<dbReference type="Pfam" id="PF08085">
    <property type="entry name" value="Entericidin"/>
    <property type="match status" value="1"/>
</dbReference>
<dbReference type="GO" id="GO:0016020">
    <property type="term" value="C:membrane"/>
    <property type="evidence" value="ECO:0007669"/>
    <property type="project" value="InterPro"/>
</dbReference>
<dbReference type="PROSITE" id="PS51257">
    <property type="entry name" value="PROKAR_LIPOPROTEIN"/>
    <property type="match status" value="1"/>
</dbReference>
<keyword evidence="4" id="KW-0472">Membrane</keyword>
<dbReference type="GO" id="GO:0009636">
    <property type="term" value="P:response to toxic substance"/>
    <property type="evidence" value="ECO:0007669"/>
    <property type="project" value="InterPro"/>
</dbReference>
<keyword evidence="2" id="KW-1003">Cell membrane</keyword>
<sequence length="48" mass="4782">MKATAFFGRLVAVIALAGFAFGLAGCNTVAGMGEDINAAGHAIKRAAE</sequence>
<evidence type="ECO:0000313" key="8">
    <source>
        <dbReference type="Proteomes" id="UP000067711"/>
    </source>
</evidence>
<keyword evidence="6" id="KW-0449">Lipoprotein</keyword>
<dbReference type="AlphaFoldDB" id="A0A1B4FRZ5"/>
<name>A0A1B4FRZ5_9BURK</name>
<reference evidence="7 8" key="1">
    <citation type="submission" date="2015-12" db="EMBL/GenBank/DDBJ databases">
        <title>Diversity of Burkholderia near neighbor genomes.</title>
        <authorList>
            <person name="Sahl J."/>
            <person name="Wagner D."/>
            <person name="Keim P."/>
        </authorList>
    </citation>
    <scope>NUCLEOTIDE SEQUENCE [LARGE SCALE GENOMIC DNA]</scope>
    <source>
        <strain evidence="7 8">BDU8</strain>
    </source>
</reference>
<evidence type="ECO:0000313" key="7">
    <source>
        <dbReference type="EMBL" id="AOJ06433.1"/>
    </source>
</evidence>